<evidence type="ECO:0000256" key="2">
    <source>
        <dbReference type="SAM" id="SignalP"/>
    </source>
</evidence>
<evidence type="ECO:0000313" key="3">
    <source>
        <dbReference type="EMBL" id="KAL3784457.1"/>
    </source>
</evidence>
<feature type="chain" id="PRO_5044759069" evidence="2">
    <location>
        <begin position="20"/>
        <end position="307"/>
    </location>
</feature>
<sequence>MKLSIIATALAASVGLASAAPAIVWKSGGSSGPSHISDAIDARSLLSSVVDSDGEGDSSSSALAAVVFLVGREADGSEGLASLASSGKIPGVKGLYLTADEVHHHVRGMESSRTVARFAREGGRGSGDRVVAEVSMEEFRRKLASMAQTEVEGGDDAEMKITKAEQRRRRAISEADVLVVSVGVNEDPAKIDAAIVAAIDSSVVRSVVLSSVRSTAEVKHARKLAVGERFAKKAASNAGRRLQEEDAAAAAATTEGVYYVNMTPNIFAGLLFFFMFAFTAHLGLSCMNMIEGQTVYVKKYPHIGREV</sequence>
<accession>A0ABD3P9Z8</accession>
<keyword evidence="1" id="KW-1133">Transmembrane helix</keyword>
<dbReference type="Proteomes" id="UP001530315">
    <property type="component" value="Unassembled WGS sequence"/>
</dbReference>
<gene>
    <name evidence="3" type="ORF">ACHAW5_004017</name>
</gene>
<evidence type="ECO:0000313" key="4">
    <source>
        <dbReference type="Proteomes" id="UP001530315"/>
    </source>
</evidence>
<keyword evidence="1" id="KW-0472">Membrane</keyword>
<feature type="signal peptide" evidence="2">
    <location>
        <begin position="1"/>
        <end position="19"/>
    </location>
</feature>
<protein>
    <submittedName>
        <fullName evidence="3">Uncharacterized protein</fullName>
    </submittedName>
</protein>
<keyword evidence="1" id="KW-0812">Transmembrane</keyword>
<keyword evidence="4" id="KW-1185">Reference proteome</keyword>
<evidence type="ECO:0000256" key="1">
    <source>
        <dbReference type="SAM" id="Phobius"/>
    </source>
</evidence>
<organism evidence="3 4">
    <name type="scientific">Stephanodiscus triporus</name>
    <dbReference type="NCBI Taxonomy" id="2934178"/>
    <lineage>
        <taxon>Eukaryota</taxon>
        <taxon>Sar</taxon>
        <taxon>Stramenopiles</taxon>
        <taxon>Ochrophyta</taxon>
        <taxon>Bacillariophyta</taxon>
        <taxon>Coscinodiscophyceae</taxon>
        <taxon>Thalassiosirophycidae</taxon>
        <taxon>Stephanodiscales</taxon>
        <taxon>Stephanodiscaceae</taxon>
        <taxon>Stephanodiscus</taxon>
    </lineage>
</organism>
<name>A0ABD3P9Z8_9STRA</name>
<dbReference type="AlphaFoldDB" id="A0ABD3P9Z8"/>
<feature type="transmembrane region" description="Helical" evidence="1">
    <location>
        <begin position="266"/>
        <end position="290"/>
    </location>
</feature>
<comment type="caution">
    <text evidence="3">The sequence shown here is derived from an EMBL/GenBank/DDBJ whole genome shotgun (WGS) entry which is preliminary data.</text>
</comment>
<proteinExistence type="predicted"/>
<reference evidence="3 4" key="1">
    <citation type="submission" date="2024-10" db="EMBL/GenBank/DDBJ databases">
        <title>Updated reference genomes for cyclostephanoid diatoms.</title>
        <authorList>
            <person name="Roberts W.R."/>
            <person name="Alverson A.J."/>
        </authorList>
    </citation>
    <scope>NUCLEOTIDE SEQUENCE [LARGE SCALE GENOMIC DNA]</scope>
    <source>
        <strain evidence="3 4">AJA276-08</strain>
    </source>
</reference>
<dbReference type="EMBL" id="JALLAZ020000928">
    <property type="protein sequence ID" value="KAL3784457.1"/>
    <property type="molecule type" value="Genomic_DNA"/>
</dbReference>
<keyword evidence="2" id="KW-0732">Signal</keyword>